<evidence type="ECO:0000313" key="5">
    <source>
        <dbReference type="Proteomes" id="UP000476820"/>
    </source>
</evidence>
<reference evidence="5 6" key="2">
    <citation type="submission" date="2019-04" db="EMBL/GenBank/DDBJ databases">
        <title>Genome sequencing of Clostridium botulinum Groups I-IV and Clostridium butyricum.</title>
        <authorList>
            <person name="Brunt J."/>
            <person name="Van Vliet A.H.M."/>
            <person name="Stringer S.C."/>
            <person name="Carter A.T."/>
            <person name="Peck M.W."/>
        </authorList>
    </citation>
    <scope>NUCLEOTIDE SEQUENCE [LARGE SCALE GENOMIC DNA]</scope>
    <source>
        <strain evidence="2 5">1605</strain>
        <strain evidence="3 6">BL81</strain>
    </source>
</reference>
<evidence type="ECO:0000313" key="6">
    <source>
        <dbReference type="Proteomes" id="UP000486903"/>
    </source>
</evidence>
<name>A0A6B4S5L4_CLOBO</name>
<evidence type="ECO:0000313" key="1">
    <source>
        <dbReference type="EMBL" id="NFA41047.1"/>
    </source>
</evidence>
<dbReference type="Proteomes" id="UP000472355">
    <property type="component" value="Unassembled WGS sequence"/>
</dbReference>
<reference evidence="1 4" key="1">
    <citation type="submission" date="2019-02" db="EMBL/GenBank/DDBJ databases">
        <title>Genome sequencing of Clostridium botulinum clinical isolates.</title>
        <authorList>
            <person name="Brunt J."/>
            <person name="Van Vliet A.H.M."/>
            <person name="Stringer S.C."/>
            <person name="Grant K.A."/>
            <person name="Carter A.C."/>
            <person name="Peck M.W."/>
        </authorList>
    </citation>
    <scope>NUCLEOTIDE SEQUENCE [LARGE SCALE GENOMIC DNA]</scope>
    <source>
        <strain evidence="1 4">H113700579</strain>
    </source>
</reference>
<gene>
    <name evidence="1" type="ORF">EXM65_00320</name>
    <name evidence="2" type="ORF">FC774_02460</name>
    <name evidence="3" type="ORF">FDG31_00825</name>
</gene>
<dbReference type="EMBL" id="SXFB01000001">
    <property type="protein sequence ID" value="NFV24727.1"/>
    <property type="molecule type" value="Genomic_DNA"/>
</dbReference>
<dbReference type="Proteomes" id="UP000486903">
    <property type="component" value="Unassembled WGS sequence"/>
</dbReference>
<accession>A0A6B4S5L4</accession>
<evidence type="ECO:0000313" key="3">
    <source>
        <dbReference type="EMBL" id="NFV24727.1"/>
    </source>
</evidence>
<protein>
    <submittedName>
        <fullName evidence="3">Uncharacterized protein</fullName>
    </submittedName>
</protein>
<dbReference type="RefSeq" id="WP_003372058.1">
    <property type="nucleotide sequence ID" value="NZ_CP070936.1"/>
</dbReference>
<evidence type="ECO:0000313" key="4">
    <source>
        <dbReference type="Proteomes" id="UP000472355"/>
    </source>
</evidence>
<comment type="caution">
    <text evidence="3">The sequence shown here is derived from an EMBL/GenBank/DDBJ whole genome shotgun (WGS) entry which is preliminary data.</text>
</comment>
<organism evidence="3 6">
    <name type="scientific">Clostridium botulinum</name>
    <dbReference type="NCBI Taxonomy" id="1491"/>
    <lineage>
        <taxon>Bacteria</taxon>
        <taxon>Bacillati</taxon>
        <taxon>Bacillota</taxon>
        <taxon>Clostridia</taxon>
        <taxon>Eubacteriales</taxon>
        <taxon>Clostridiaceae</taxon>
        <taxon>Clostridium</taxon>
    </lineage>
</organism>
<dbReference type="EMBL" id="SGKU01000001">
    <property type="protein sequence ID" value="NFA41047.1"/>
    <property type="molecule type" value="Genomic_DNA"/>
</dbReference>
<evidence type="ECO:0000313" key="2">
    <source>
        <dbReference type="EMBL" id="NFF86769.1"/>
    </source>
</evidence>
<dbReference type="EMBL" id="SWOV01000004">
    <property type="protein sequence ID" value="NFF86769.1"/>
    <property type="molecule type" value="Genomic_DNA"/>
</dbReference>
<dbReference type="AlphaFoldDB" id="A0A6B4S5L4"/>
<dbReference type="Proteomes" id="UP000476820">
    <property type="component" value="Unassembled WGS sequence"/>
</dbReference>
<proteinExistence type="predicted"/>
<sequence length="233" mass="27931">MKKSVLIMKKQGFIYRDKEYVFEQFEEIEKLISTNREFIIIEEELYSRHFNENIKKSHIYEYIEFKLNKEFHKNDDILYHYEYDKKNSLISIYSVKGGKRLDVLSKGSKNIKVIPIQFIIKDVIIDSLGKEALNSNCIVYFQGFYYYVELVNGKFNRAFVENEIDILINRINNFEILAENKESIFYIDKNIKNKEIITLDNGNKEIKIMNVNCEDVLYEKIYKKPELHSQKIL</sequence>